<dbReference type="EMBL" id="SRYW01000001">
    <property type="protein sequence ID" value="TGY37185.1"/>
    <property type="molecule type" value="Genomic_DNA"/>
</dbReference>
<organism evidence="2 3">
    <name type="scientific">Stenotrophomonas maltophilia</name>
    <name type="common">Pseudomonas maltophilia</name>
    <name type="synonym">Xanthomonas maltophilia</name>
    <dbReference type="NCBI Taxonomy" id="40324"/>
    <lineage>
        <taxon>Bacteria</taxon>
        <taxon>Pseudomonadati</taxon>
        <taxon>Pseudomonadota</taxon>
        <taxon>Gammaproteobacteria</taxon>
        <taxon>Lysobacterales</taxon>
        <taxon>Lysobacteraceae</taxon>
        <taxon>Stenotrophomonas</taxon>
        <taxon>Stenotrophomonas maltophilia group</taxon>
    </lineage>
</organism>
<dbReference type="RefSeq" id="WP_136003039.1">
    <property type="nucleotide sequence ID" value="NZ_SRYW01000001.1"/>
</dbReference>
<dbReference type="InterPro" id="IPR010321">
    <property type="entry name" value="DUF922"/>
</dbReference>
<evidence type="ECO:0000313" key="2">
    <source>
        <dbReference type="EMBL" id="TGY37185.1"/>
    </source>
</evidence>
<evidence type="ECO:0000256" key="1">
    <source>
        <dbReference type="SAM" id="MobiDB-lite"/>
    </source>
</evidence>
<sequence>MMQGTHTTAAPATNGSAAARSGIAPGWRRAAGGALLLAALGIATVQAAPDAGLTIEYYDVQGTTLEQLRESLRTLGPVDDDGERHHGQVRWNLQWRYNYSTDRGGCRLTGFTVQRSTTMQLPRWVDVDRVSPALRSDWERYSRALRLHEDGHVETGALAAAEIERRTAAVKRSPTCAALTATLDEIGKAVIQEFKARDVEYDATTGHGATQDAQI</sequence>
<dbReference type="Pfam" id="PF06037">
    <property type="entry name" value="DUF922"/>
    <property type="match status" value="1"/>
</dbReference>
<evidence type="ECO:0000313" key="3">
    <source>
        <dbReference type="Proteomes" id="UP000306631"/>
    </source>
</evidence>
<gene>
    <name evidence="2" type="ORF">E5352_01090</name>
</gene>
<feature type="compositionally biased region" description="Low complexity" evidence="1">
    <location>
        <begin position="7"/>
        <end position="20"/>
    </location>
</feature>
<comment type="caution">
    <text evidence="2">The sequence shown here is derived from an EMBL/GenBank/DDBJ whole genome shotgun (WGS) entry which is preliminary data.</text>
</comment>
<proteinExistence type="predicted"/>
<dbReference type="OrthoDB" id="532520at2"/>
<protein>
    <submittedName>
        <fullName evidence="2">DUF922 domain-containing protein</fullName>
    </submittedName>
</protein>
<feature type="region of interest" description="Disordered" evidence="1">
    <location>
        <begin position="1"/>
        <end position="20"/>
    </location>
</feature>
<reference evidence="2 3" key="1">
    <citation type="submission" date="2019-04" db="EMBL/GenBank/DDBJ databases">
        <title>Microbes associate with the intestines of laboratory mice.</title>
        <authorList>
            <person name="Navarre W."/>
            <person name="Wong E."/>
            <person name="Huang K."/>
            <person name="Tropini C."/>
            <person name="Ng K."/>
            <person name="Yu B."/>
        </authorList>
    </citation>
    <scope>NUCLEOTIDE SEQUENCE [LARGE SCALE GENOMIC DNA]</scope>
    <source>
        <strain evidence="2 3">NM62_B4-13</strain>
    </source>
</reference>
<dbReference type="AlphaFoldDB" id="A0A4S2D7E7"/>
<dbReference type="Proteomes" id="UP000306631">
    <property type="component" value="Unassembled WGS sequence"/>
</dbReference>
<accession>A0A4S2D7E7</accession>
<name>A0A4S2D7E7_STEMA</name>